<dbReference type="Proteomes" id="UP000323380">
    <property type="component" value="Unassembled WGS sequence"/>
</dbReference>
<dbReference type="Pfam" id="PF00440">
    <property type="entry name" value="TetR_N"/>
    <property type="match status" value="1"/>
</dbReference>
<dbReference type="Gene3D" id="1.10.357.10">
    <property type="entry name" value="Tetracycline Repressor, domain 2"/>
    <property type="match status" value="1"/>
</dbReference>
<reference evidence="6 7" key="1">
    <citation type="submission" date="2019-08" db="EMBL/GenBank/DDBJ databases">
        <title>Actinomadura sp. nov. CYP1-5 isolated from mountain soil.</title>
        <authorList>
            <person name="Songsumanus A."/>
            <person name="Kuncharoen N."/>
            <person name="Kudo T."/>
            <person name="Yuki M."/>
            <person name="Igarashi Y."/>
            <person name="Tanasupawat S."/>
        </authorList>
    </citation>
    <scope>NUCLEOTIDE SEQUENCE [LARGE SCALE GENOMIC DNA]</scope>
    <source>
        <strain evidence="6 7">JCM 14158</strain>
    </source>
</reference>
<dbReference type="PROSITE" id="PS01081">
    <property type="entry name" value="HTH_TETR_1"/>
    <property type="match status" value="1"/>
</dbReference>
<keyword evidence="7" id="KW-1185">Reference proteome</keyword>
<dbReference type="AlphaFoldDB" id="A0A5D0NXH2"/>
<keyword evidence="2 4" id="KW-0238">DNA-binding</keyword>
<protein>
    <submittedName>
        <fullName evidence="6">TetR/AcrR family transcriptional regulator</fullName>
    </submittedName>
</protein>
<organism evidence="6 7">
    <name type="scientific">Actinomadura chibensis</name>
    <dbReference type="NCBI Taxonomy" id="392828"/>
    <lineage>
        <taxon>Bacteria</taxon>
        <taxon>Bacillati</taxon>
        <taxon>Actinomycetota</taxon>
        <taxon>Actinomycetes</taxon>
        <taxon>Streptosporangiales</taxon>
        <taxon>Thermomonosporaceae</taxon>
        <taxon>Actinomadura</taxon>
    </lineage>
</organism>
<sequence length="240" mass="26338">MANPEEPSQSRKELVANQLLERAAQLFVERGVAGTSVRDIADAMGLTRPALYYYFPSKEALLKELVSGVTGVGAAEIQRLRSRTDLTPTEKLTSLVRSTAEGIARSPVRFRVLERNEAELPEAILAEHRKSKVRILDELSGIIADGVASGEFRPVDERTVAFAIIGMTNWIAWWFREDGPNTPEEVADEMVAMVTHGLLRHGDRAPESDGVAGALGLIREDLAYLERVLAAQGETDASRE</sequence>
<evidence type="ECO:0000313" key="7">
    <source>
        <dbReference type="Proteomes" id="UP000323380"/>
    </source>
</evidence>
<dbReference type="InterPro" id="IPR023772">
    <property type="entry name" value="DNA-bd_HTH_TetR-type_CS"/>
</dbReference>
<dbReference type="Gene3D" id="1.10.10.60">
    <property type="entry name" value="Homeodomain-like"/>
    <property type="match status" value="1"/>
</dbReference>
<dbReference type="InterPro" id="IPR050109">
    <property type="entry name" value="HTH-type_TetR-like_transc_reg"/>
</dbReference>
<keyword evidence="3" id="KW-0804">Transcription</keyword>
<feature type="domain" description="HTH tetR-type" evidence="5">
    <location>
        <begin position="13"/>
        <end position="73"/>
    </location>
</feature>
<evidence type="ECO:0000256" key="2">
    <source>
        <dbReference type="ARBA" id="ARBA00023125"/>
    </source>
</evidence>
<dbReference type="STRING" id="1220554.GCA_001552135_04861"/>
<dbReference type="InterPro" id="IPR009057">
    <property type="entry name" value="Homeodomain-like_sf"/>
</dbReference>
<dbReference type="PROSITE" id="PS50977">
    <property type="entry name" value="HTH_TETR_2"/>
    <property type="match status" value="1"/>
</dbReference>
<dbReference type="SUPFAM" id="SSF46689">
    <property type="entry name" value="Homeodomain-like"/>
    <property type="match status" value="1"/>
</dbReference>
<dbReference type="PRINTS" id="PR00455">
    <property type="entry name" value="HTHTETR"/>
</dbReference>
<dbReference type="InterPro" id="IPR041490">
    <property type="entry name" value="KstR2_TetR_C"/>
</dbReference>
<keyword evidence="1" id="KW-0805">Transcription regulation</keyword>
<comment type="caution">
    <text evidence="6">The sequence shown here is derived from an EMBL/GenBank/DDBJ whole genome shotgun (WGS) entry which is preliminary data.</text>
</comment>
<dbReference type="PANTHER" id="PTHR30055:SF234">
    <property type="entry name" value="HTH-TYPE TRANSCRIPTIONAL REGULATOR BETI"/>
    <property type="match status" value="1"/>
</dbReference>
<evidence type="ECO:0000259" key="5">
    <source>
        <dbReference type="PROSITE" id="PS50977"/>
    </source>
</evidence>
<dbReference type="GO" id="GO:0003700">
    <property type="term" value="F:DNA-binding transcription factor activity"/>
    <property type="evidence" value="ECO:0007669"/>
    <property type="project" value="TreeGrafter"/>
</dbReference>
<dbReference type="GO" id="GO:0000976">
    <property type="term" value="F:transcription cis-regulatory region binding"/>
    <property type="evidence" value="ECO:0007669"/>
    <property type="project" value="TreeGrafter"/>
</dbReference>
<feature type="DNA-binding region" description="H-T-H motif" evidence="4">
    <location>
        <begin position="36"/>
        <end position="55"/>
    </location>
</feature>
<dbReference type="EMBL" id="VSFG01000001">
    <property type="protein sequence ID" value="TYB48864.1"/>
    <property type="molecule type" value="Genomic_DNA"/>
</dbReference>
<dbReference type="SUPFAM" id="SSF48498">
    <property type="entry name" value="Tetracyclin repressor-like, C-terminal domain"/>
    <property type="match status" value="1"/>
</dbReference>
<dbReference type="InterPro" id="IPR001647">
    <property type="entry name" value="HTH_TetR"/>
</dbReference>
<gene>
    <name evidence="6" type="ORF">FXF69_06830</name>
</gene>
<dbReference type="Pfam" id="PF17932">
    <property type="entry name" value="TetR_C_24"/>
    <property type="match status" value="1"/>
</dbReference>
<dbReference type="RefSeq" id="WP_067895540.1">
    <property type="nucleotide sequence ID" value="NZ_VSFG01000001.1"/>
</dbReference>
<evidence type="ECO:0000256" key="3">
    <source>
        <dbReference type="ARBA" id="ARBA00023163"/>
    </source>
</evidence>
<accession>A0A5D0NXH2</accession>
<proteinExistence type="predicted"/>
<evidence type="ECO:0000256" key="4">
    <source>
        <dbReference type="PROSITE-ProRule" id="PRU00335"/>
    </source>
</evidence>
<evidence type="ECO:0000313" key="6">
    <source>
        <dbReference type="EMBL" id="TYB48864.1"/>
    </source>
</evidence>
<dbReference type="PANTHER" id="PTHR30055">
    <property type="entry name" value="HTH-TYPE TRANSCRIPTIONAL REGULATOR RUTR"/>
    <property type="match status" value="1"/>
</dbReference>
<dbReference type="InterPro" id="IPR036271">
    <property type="entry name" value="Tet_transcr_reg_TetR-rel_C_sf"/>
</dbReference>
<evidence type="ECO:0000256" key="1">
    <source>
        <dbReference type="ARBA" id="ARBA00023015"/>
    </source>
</evidence>
<name>A0A5D0NXH2_9ACTN</name>